<protein>
    <submittedName>
        <fullName evidence="2">Uncharacterized protein</fullName>
    </submittedName>
</protein>
<name>A0A1Y1UWC8_9FUNG</name>
<keyword evidence="3" id="KW-1185">Reference proteome</keyword>
<dbReference type="Proteomes" id="UP000193719">
    <property type="component" value="Unassembled WGS sequence"/>
</dbReference>
<keyword evidence="1" id="KW-0472">Membrane</keyword>
<organism evidence="2 3">
    <name type="scientific">Piromyces finnis</name>
    <dbReference type="NCBI Taxonomy" id="1754191"/>
    <lineage>
        <taxon>Eukaryota</taxon>
        <taxon>Fungi</taxon>
        <taxon>Fungi incertae sedis</taxon>
        <taxon>Chytridiomycota</taxon>
        <taxon>Chytridiomycota incertae sedis</taxon>
        <taxon>Neocallimastigomycetes</taxon>
        <taxon>Neocallimastigales</taxon>
        <taxon>Neocallimastigaceae</taxon>
        <taxon>Piromyces</taxon>
    </lineage>
</organism>
<reference evidence="2 3" key="1">
    <citation type="submission" date="2016-08" db="EMBL/GenBank/DDBJ databases">
        <title>Genomes of anaerobic fungi encode conserved fungal cellulosomes for biomass hydrolysis.</title>
        <authorList>
            <consortium name="DOE Joint Genome Institute"/>
            <person name="Haitjema C.H."/>
            <person name="Gilmore S.P."/>
            <person name="Henske J.K."/>
            <person name="Solomon K.V."/>
            <person name="De Groot R."/>
            <person name="Kuo A."/>
            <person name="Mondo S.J."/>
            <person name="Salamov A.A."/>
            <person name="Labutti K."/>
            <person name="Zhao Z."/>
            <person name="Chiniquy J."/>
            <person name="Barry K."/>
            <person name="Brewer H.M."/>
            <person name="Purvine S.O."/>
            <person name="Wright A.T."/>
            <person name="Boxma B."/>
            <person name="Van Alen T."/>
            <person name="Hackstein J.H."/>
            <person name="Baker S.E."/>
            <person name="Grigoriev I.V."/>
            <person name="O'Malley M.A."/>
        </authorList>
    </citation>
    <scope>NUCLEOTIDE SEQUENCE [LARGE SCALE GENOMIC DNA]</scope>
    <source>
        <strain evidence="3">finn</strain>
    </source>
</reference>
<proteinExistence type="predicted"/>
<evidence type="ECO:0000313" key="2">
    <source>
        <dbReference type="EMBL" id="ORX42438.1"/>
    </source>
</evidence>
<feature type="transmembrane region" description="Helical" evidence="1">
    <location>
        <begin position="99"/>
        <end position="117"/>
    </location>
</feature>
<feature type="transmembrane region" description="Helical" evidence="1">
    <location>
        <begin position="48"/>
        <end position="68"/>
    </location>
</feature>
<feature type="transmembrane region" description="Helical" evidence="1">
    <location>
        <begin position="123"/>
        <end position="146"/>
    </location>
</feature>
<reference evidence="2 3" key="2">
    <citation type="submission" date="2016-08" db="EMBL/GenBank/DDBJ databases">
        <title>Pervasive Adenine N6-methylation of Active Genes in Fungi.</title>
        <authorList>
            <consortium name="DOE Joint Genome Institute"/>
            <person name="Mondo S.J."/>
            <person name="Dannebaum R.O."/>
            <person name="Kuo R.C."/>
            <person name="Labutti K."/>
            <person name="Haridas S."/>
            <person name="Kuo A."/>
            <person name="Salamov A."/>
            <person name="Ahrendt S.R."/>
            <person name="Lipzen A."/>
            <person name="Sullivan W."/>
            <person name="Andreopoulos W.B."/>
            <person name="Clum A."/>
            <person name="Lindquist E."/>
            <person name="Daum C."/>
            <person name="Ramamoorthy G.K."/>
            <person name="Gryganskyi A."/>
            <person name="Culley D."/>
            <person name="Magnuson J.K."/>
            <person name="James T.Y."/>
            <person name="O'Malley M.A."/>
            <person name="Stajich J.E."/>
            <person name="Spatafora J.W."/>
            <person name="Visel A."/>
            <person name="Grigoriev I.V."/>
        </authorList>
    </citation>
    <scope>NUCLEOTIDE SEQUENCE [LARGE SCALE GENOMIC DNA]</scope>
    <source>
        <strain evidence="3">finn</strain>
    </source>
</reference>
<dbReference type="AlphaFoldDB" id="A0A1Y1UWC8"/>
<comment type="caution">
    <text evidence="2">The sequence shown here is derived from an EMBL/GenBank/DDBJ whole genome shotgun (WGS) entry which is preliminary data.</text>
</comment>
<dbReference type="EMBL" id="MCFH01000064">
    <property type="protein sequence ID" value="ORX42438.1"/>
    <property type="molecule type" value="Genomic_DNA"/>
</dbReference>
<evidence type="ECO:0000313" key="3">
    <source>
        <dbReference type="Proteomes" id="UP000193719"/>
    </source>
</evidence>
<keyword evidence="1" id="KW-0812">Transmembrane</keyword>
<accession>A0A1Y1UWC8</accession>
<evidence type="ECO:0000256" key="1">
    <source>
        <dbReference type="SAM" id="Phobius"/>
    </source>
</evidence>
<keyword evidence="1" id="KW-1133">Transmembrane helix</keyword>
<gene>
    <name evidence="2" type="ORF">BCR36DRAFT_157651</name>
</gene>
<sequence length="148" mass="17416">MGFSKKLKNVFVRPYKAIDNKIVPIVNKINTHLDVWFPQEKHNWRKKAIGWAIIQAAVITALEIYVTLQNRHKLEKVYDYYKISNDENKLSQLSVTDSLAVYHMIFIVAQFFQLYLICDTVIIYINLVIAKILKYIILLTLLLLLFSR</sequence>